<sequence length="881" mass="100826">MRRRILVCCFVFLLICSSKLQGTQYFQKLAKYTTEHGIANNTISSVFQDSTGLLWIGTLEGLSSYNGLEFISYPMSDSIFLHAISFIDQINKNQLLLGTNEGNYLFSISEKEFIKLRLPQDEHDPITVFFRTKNKIYIGSRSGLFEYDEEKQIGIRVFDQDITCKCISPNEKLLLGTNENGVWEVNLEAETFALERSYPELKNEKLVSIEFMENGTPVFLTDKGLWISGIEEIRTETPDFFTSLNISSSDGIILGTYGESVQQLQQIDGKYSLKDFIDRDNEIFNDYYDAQVNILFRDYSGSVWVGTNRAGLNKIDRKKITYKKYKSSLHAQEPEAGYINAITQTEDGRIWIGTSGKGLYLLDQEKEELIPIPILQGNMNDLFIEAILRFKDKLYIGTRHMGIITADYPSLNSKKVIASGQLFSNKAGLVKNDYIYGLKKFNDKLYICSNKGSFVCEGVADNLRRVDSLPSIDILVDSLDNMWILSLDMELYYNQEKIELASEVSNFHIESNEIWVATSKGLALISNGNSKPTFFNPPNKVIEFTSISKDEEGQFWLGSRMGIYRFDSKSKLFSGYQIPGGSKANSFNHGKLVHSQSGQFYWGSNDGVVSIYPKENSYLATPLYKVEQGTNGSESVFKIYNYSFNHHEENGIAYRFSDPDSTWRYISANQSILDFSHFGKGSYQVDITAINSDGIISNDYASFEFQMKRAYNNATILWFIFVTIIGATAFLYWRSKNAIRSLTVEEEEPTEIETPEEKIFKEWMKNEFMQKAILLIENNLSNNTYGVNELYADMQMSKSNFYRKLKIITDLSPNELIRFIRLRKSAQLLILPDLSVNEIAYEVGFNTPSYFTRCFKQQFGIAPSEYKEYYENLCSITESVE</sequence>
<dbReference type="SUPFAM" id="SSF50998">
    <property type="entry name" value="Quinoprotein alcohol dehydrogenase-like"/>
    <property type="match status" value="1"/>
</dbReference>
<evidence type="ECO:0000256" key="4">
    <source>
        <dbReference type="SAM" id="Phobius"/>
    </source>
</evidence>
<dbReference type="PRINTS" id="PR00032">
    <property type="entry name" value="HTHARAC"/>
</dbReference>
<dbReference type="InterPro" id="IPR011047">
    <property type="entry name" value="Quinoprotein_ADH-like_sf"/>
</dbReference>
<keyword evidence="5" id="KW-0732">Signal</keyword>
<evidence type="ECO:0000313" key="7">
    <source>
        <dbReference type="EMBL" id="MDE5419494.1"/>
    </source>
</evidence>
<feature type="transmembrane region" description="Helical" evidence="4">
    <location>
        <begin position="716"/>
        <end position="733"/>
    </location>
</feature>
<evidence type="ECO:0000313" key="8">
    <source>
        <dbReference type="Proteomes" id="UP001528920"/>
    </source>
</evidence>
<evidence type="ECO:0000256" key="3">
    <source>
        <dbReference type="ARBA" id="ARBA00023163"/>
    </source>
</evidence>
<name>A0ABT5VVQ8_9BACT</name>
<gene>
    <name evidence="7" type="ORF">L3049_15985</name>
</gene>
<feature type="domain" description="HTH araC/xylS-type" evidence="6">
    <location>
        <begin position="770"/>
        <end position="869"/>
    </location>
</feature>
<feature type="signal peptide" evidence="5">
    <location>
        <begin position="1"/>
        <end position="20"/>
    </location>
</feature>
<dbReference type="PANTHER" id="PTHR43280">
    <property type="entry name" value="ARAC-FAMILY TRANSCRIPTIONAL REGULATOR"/>
    <property type="match status" value="1"/>
</dbReference>
<dbReference type="Gene3D" id="2.60.40.10">
    <property type="entry name" value="Immunoglobulins"/>
    <property type="match status" value="1"/>
</dbReference>
<evidence type="ECO:0000259" key="6">
    <source>
        <dbReference type="PROSITE" id="PS01124"/>
    </source>
</evidence>
<dbReference type="PROSITE" id="PS00041">
    <property type="entry name" value="HTH_ARAC_FAMILY_1"/>
    <property type="match status" value="1"/>
</dbReference>
<dbReference type="EMBL" id="JAKJSC010000004">
    <property type="protein sequence ID" value="MDE5419494.1"/>
    <property type="molecule type" value="Genomic_DNA"/>
</dbReference>
<keyword evidence="4" id="KW-0812">Transmembrane</keyword>
<keyword evidence="2" id="KW-0238">DNA-binding</keyword>
<organism evidence="7 8">
    <name type="scientific">Paralabilibaculum antarcticum</name>
    <dbReference type="NCBI Taxonomy" id="2912572"/>
    <lineage>
        <taxon>Bacteria</taxon>
        <taxon>Pseudomonadati</taxon>
        <taxon>Bacteroidota</taxon>
        <taxon>Bacteroidia</taxon>
        <taxon>Marinilabiliales</taxon>
        <taxon>Marinifilaceae</taxon>
        <taxon>Paralabilibaculum</taxon>
    </lineage>
</organism>
<keyword evidence="8" id="KW-1185">Reference proteome</keyword>
<evidence type="ECO:0000256" key="5">
    <source>
        <dbReference type="SAM" id="SignalP"/>
    </source>
</evidence>
<keyword evidence="4" id="KW-1133">Transmembrane helix</keyword>
<dbReference type="PANTHER" id="PTHR43280:SF2">
    <property type="entry name" value="HTH-TYPE TRANSCRIPTIONAL REGULATOR EXSA"/>
    <property type="match status" value="1"/>
</dbReference>
<dbReference type="Gene3D" id="1.10.10.60">
    <property type="entry name" value="Homeodomain-like"/>
    <property type="match status" value="1"/>
</dbReference>
<dbReference type="InterPro" id="IPR018060">
    <property type="entry name" value="HTH_AraC"/>
</dbReference>
<dbReference type="SUPFAM" id="SSF46689">
    <property type="entry name" value="Homeodomain-like"/>
    <property type="match status" value="1"/>
</dbReference>
<feature type="chain" id="PRO_5045604388" evidence="5">
    <location>
        <begin position="21"/>
        <end position="881"/>
    </location>
</feature>
<proteinExistence type="predicted"/>
<dbReference type="InterPro" id="IPR009057">
    <property type="entry name" value="Homeodomain-like_sf"/>
</dbReference>
<keyword evidence="4" id="KW-0472">Membrane</keyword>
<dbReference type="Gene3D" id="2.130.10.10">
    <property type="entry name" value="YVTN repeat-like/Quinoprotein amine dehydrogenase"/>
    <property type="match status" value="3"/>
</dbReference>
<dbReference type="InterPro" id="IPR020449">
    <property type="entry name" value="Tscrpt_reg_AraC-type_HTH"/>
</dbReference>
<dbReference type="PROSITE" id="PS01124">
    <property type="entry name" value="HTH_ARAC_FAMILY_2"/>
    <property type="match status" value="1"/>
</dbReference>
<keyword evidence="3" id="KW-0804">Transcription</keyword>
<evidence type="ECO:0000256" key="1">
    <source>
        <dbReference type="ARBA" id="ARBA00023015"/>
    </source>
</evidence>
<dbReference type="InterPro" id="IPR011110">
    <property type="entry name" value="Reg_prop"/>
</dbReference>
<dbReference type="Proteomes" id="UP001528920">
    <property type="component" value="Unassembled WGS sequence"/>
</dbReference>
<dbReference type="Pfam" id="PF12833">
    <property type="entry name" value="HTH_18"/>
    <property type="match status" value="1"/>
</dbReference>
<accession>A0ABT5VVQ8</accession>
<dbReference type="InterPro" id="IPR018062">
    <property type="entry name" value="HTH_AraC-typ_CS"/>
</dbReference>
<dbReference type="InterPro" id="IPR013783">
    <property type="entry name" value="Ig-like_fold"/>
</dbReference>
<comment type="caution">
    <text evidence="7">The sequence shown here is derived from an EMBL/GenBank/DDBJ whole genome shotgun (WGS) entry which is preliminary data.</text>
</comment>
<dbReference type="RefSeq" id="WP_275110823.1">
    <property type="nucleotide sequence ID" value="NZ_JAKJSC010000004.1"/>
</dbReference>
<dbReference type="InterPro" id="IPR015943">
    <property type="entry name" value="WD40/YVTN_repeat-like_dom_sf"/>
</dbReference>
<keyword evidence="1" id="KW-0805">Transcription regulation</keyword>
<evidence type="ECO:0000256" key="2">
    <source>
        <dbReference type="ARBA" id="ARBA00023125"/>
    </source>
</evidence>
<dbReference type="Pfam" id="PF07494">
    <property type="entry name" value="Reg_prop"/>
    <property type="match status" value="2"/>
</dbReference>
<reference evidence="7 8" key="1">
    <citation type="submission" date="2022-01" db="EMBL/GenBank/DDBJ databases">
        <title>Labilibaculum sp. nov, a marine bacterium isolated from Antarctica.</title>
        <authorList>
            <person name="Dai W."/>
        </authorList>
    </citation>
    <scope>NUCLEOTIDE SEQUENCE [LARGE SCALE GENOMIC DNA]</scope>
    <source>
        <strain evidence="7 8">DW002</strain>
    </source>
</reference>
<protein>
    <submittedName>
        <fullName evidence="7">Helix-turn-helix domain-containing protein</fullName>
    </submittedName>
</protein>
<dbReference type="SMART" id="SM00342">
    <property type="entry name" value="HTH_ARAC"/>
    <property type="match status" value="1"/>
</dbReference>